<name>A0ABR0F393_ZASCE</name>
<dbReference type="Proteomes" id="UP001305779">
    <property type="component" value="Unassembled WGS sequence"/>
</dbReference>
<sequence length="492" mass="55267">MNVLLTLLIKNNLSEEDFRERLLLAWTRLRCLHTLLQARTIHDERSDFAPNGRFFAVDVHGSMSQAIEDAGKHLVFVGDHYPHGVDVEDFYRHVMNVGRVVDADVALGRAFVLPIEKEGVLKILFVLGHQIADGLSSYVWMRDFVKILNEEVPVLKGRLRESIRVEDVRKRLPLPQEALYPPVPGSLARQRWFWAITRILRHVRRPLPMGFSNPLRRDYPREEAIPLSPTYSRILDYTRTPLLNTYPLFVHISAQNTHRLHTLCKSVSATLGAGIYALAALVAMELHQQRYPLEAREAFITGFPLNPRAFFNHHNDPDSMMLAFSDGIALPFLSADLPLAGRLKLLARQAQHQLASYQKRAKPKGHDATRQYLTSRGAGLVLANQYLFSLDRANNNLPAHLRKDVNIQGSYPARQNPTMQTHGVSSVGNRDALISPGIGGNLEDPERKFAVDFGDMTASVRPREGEFLVGIGGTKDGLFCTPSMDANALDSV</sequence>
<proteinExistence type="predicted"/>
<dbReference type="Gene3D" id="3.30.559.10">
    <property type="entry name" value="Chloramphenicol acetyltransferase-like domain"/>
    <property type="match status" value="1"/>
</dbReference>
<organism evidence="1 2">
    <name type="scientific">Zasmidium cellare</name>
    <name type="common">Wine cellar mold</name>
    <name type="synonym">Racodium cellare</name>
    <dbReference type="NCBI Taxonomy" id="395010"/>
    <lineage>
        <taxon>Eukaryota</taxon>
        <taxon>Fungi</taxon>
        <taxon>Dikarya</taxon>
        <taxon>Ascomycota</taxon>
        <taxon>Pezizomycotina</taxon>
        <taxon>Dothideomycetes</taxon>
        <taxon>Dothideomycetidae</taxon>
        <taxon>Mycosphaerellales</taxon>
        <taxon>Mycosphaerellaceae</taxon>
        <taxon>Zasmidium</taxon>
    </lineage>
</organism>
<protein>
    <recommendedName>
        <fullName evidence="3">Alcohol acetyltransferase</fullName>
    </recommendedName>
</protein>
<comment type="caution">
    <text evidence="1">The sequence shown here is derived from an EMBL/GenBank/DDBJ whole genome shotgun (WGS) entry which is preliminary data.</text>
</comment>
<accession>A0ABR0F393</accession>
<keyword evidence="2" id="KW-1185">Reference proteome</keyword>
<evidence type="ECO:0000313" key="2">
    <source>
        <dbReference type="Proteomes" id="UP001305779"/>
    </source>
</evidence>
<evidence type="ECO:0000313" key="1">
    <source>
        <dbReference type="EMBL" id="KAK4507821.1"/>
    </source>
</evidence>
<reference evidence="1 2" key="1">
    <citation type="journal article" date="2023" name="G3 (Bethesda)">
        <title>A chromosome-level genome assembly of Zasmidium syzygii isolated from banana leaves.</title>
        <authorList>
            <person name="van Westerhoven A.C."/>
            <person name="Mehrabi R."/>
            <person name="Talebi R."/>
            <person name="Steentjes M.B.F."/>
            <person name="Corcolon B."/>
            <person name="Chong P.A."/>
            <person name="Kema G.H.J."/>
            <person name="Seidl M.F."/>
        </authorList>
    </citation>
    <scope>NUCLEOTIDE SEQUENCE [LARGE SCALE GENOMIC DNA]</scope>
    <source>
        <strain evidence="1 2">P124</strain>
    </source>
</reference>
<dbReference type="EMBL" id="JAXOVC010000001">
    <property type="protein sequence ID" value="KAK4507821.1"/>
    <property type="molecule type" value="Genomic_DNA"/>
</dbReference>
<gene>
    <name evidence="1" type="ORF">PRZ48_001556</name>
</gene>
<evidence type="ECO:0008006" key="3">
    <source>
        <dbReference type="Google" id="ProtNLM"/>
    </source>
</evidence>
<dbReference type="InterPro" id="IPR023213">
    <property type="entry name" value="CAT-like_dom_sf"/>
</dbReference>